<feature type="domain" description="DUF6996" evidence="1">
    <location>
        <begin position="6"/>
        <end position="73"/>
    </location>
</feature>
<evidence type="ECO:0000259" key="1">
    <source>
        <dbReference type="Pfam" id="PF22515"/>
    </source>
</evidence>
<evidence type="ECO:0000259" key="2">
    <source>
        <dbReference type="Pfam" id="PF22518"/>
    </source>
</evidence>
<reference evidence="4 5" key="1">
    <citation type="submission" date="2018-07" db="EMBL/GenBank/DDBJ databases">
        <title>Lactobacillus curvatus genome sequence.</title>
        <authorList>
            <person name="Prechtl R."/>
        </authorList>
    </citation>
    <scope>NUCLEOTIDE SEQUENCE [LARGE SCALE GENOMIC DNA]</scope>
    <source>
        <strain evidence="4 5">TMW 1.1928</strain>
    </source>
</reference>
<proteinExistence type="predicted"/>
<sequence length="423" mass="48874">MTKASDAWTQLFDKYNILEQIDADGVFNISATQIKEFYEPRLITKYDWSSSLPDLFKKNKLVILPSSRGTYTIGRFKAYQKLNYENIRPIVKTLPSWVSTWDSFGITSEAVALNVAKASGMIDHILMSDQNFPAIDTITGRLKSGDLNYKIEQKNGSLYDFHVANAQVEIDAGFESLDKLAIVEAKTHIPEDFIIRQLYHPYRVYNALGTQKPVIPLYFTYADEIYTFYQYEFTNVNNYSSIKKVRQYSFILNQTLSLNLDVVKQISVQSPMHPESTEIVYPQANTFQTVLDMMQYLATPIDKNDLAEKFNFDVRQSDYYANSLRFLGLAQKEHRKYVLTDLGQSINSLPNSDFRNEKIIRQILSHITFKLVFDSYLKNNGESDDAYIDSVLAEYVPNISGKTIPRRRSTVKQWISWIFSVIY</sequence>
<dbReference type="Pfam" id="PF22518">
    <property type="entry name" value="DUF6997"/>
    <property type="match status" value="1"/>
</dbReference>
<dbReference type="EMBL" id="CP031003">
    <property type="protein sequence ID" value="AXN36674.1"/>
    <property type="molecule type" value="Genomic_DNA"/>
</dbReference>
<dbReference type="Proteomes" id="UP000257607">
    <property type="component" value="Chromosome"/>
</dbReference>
<evidence type="ECO:0000313" key="5">
    <source>
        <dbReference type="Proteomes" id="UP000257607"/>
    </source>
</evidence>
<evidence type="ECO:0000259" key="3">
    <source>
        <dbReference type="Pfam" id="PF23871"/>
    </source>
</evidence>
<dbReference type="InterPro" id="IPR054266">
    <property type="entry name" value="DUF6997"/>
</dbReference>
<accession>A0A385AGD8</accession>
<feature type="domain" description="DUF7226" evidence="3">
    <location>
        <begin position="290"/>
        <end position="422"/>
    </location>
</feature>
<gene>
    <name evidence="4" type="ORF">DT351_10205</name>
</gene>
<feature type="domain" description="DUF6997" evidence="2">
    <location>
        <begin position="74"/>
        <end position="250"/>
    </location>
</feature>
<name>A0A385AGD8_LATCU</name>
<evidence type="ECO:0000313" key="4">
    <source>
        <dbReference type="EMBL" id="AXN36674.1"/>
    </source>
</evidence>
<protein>
    <submittedName>
        <fullName evidence="4">Uncharacterized protein</fullName>
    </submittedName>
</protein>
<dbReference type="Pfam" id="PF23871">
    <property type="entry name" value="DUF7226"/>
    <property type="match status" value="1"/>
</dbReference>
<dbReference type="Pfam" id="PF22515">
    <property type="entry name" value="DUF6996"/>
    <property type="match status" value="1"/>
</dbReference>
<dbReference type="RefSeq" id="WP_004271267.1">
    <property type="nucleotide sequence ID" value="NZ_CP016470.1"/>
</dbReference>
<dbReference type="InterPro" id="IPR055650">
    <property type="entry name" value="DUF7226"/>
</dbReference>
<dbReference type="InterPro" id="IPR054265">
    <property type="entry name" value="DUF6996"/>
</dbReference>
<dbReference type="AlphaFoldDB" id="A0A385AGD8"/>
<organism evidence="4 5">
    <name type="scientific">Latilactobacillus curvatus</name>
    <name type="common">Lactobacillus curvatus</name>
    <dbReference type="NCBI Taxonomy" id="28038"/>
    <lineage>
        <taxon>Bacteria</taxon>
        <taxon>Bacillati</taxon>
        <taxon>Bacillota</taxon>
        <taxon>Bacilli</taxon>
        <taxon>Lactobacillales</taxon>
        <taxon>Lactobacillaceae</taxon>
        <taxon>Latilactobacillus</taxon>
    </lineage>
</organism>
<dbReference type="REBASE" id="267393">
    <property type="entry name" value="Lcu1928ORF10195P"/>
</dbReference>